<dbReference type="Proteomes" id="UP000188605">
    <property type="component" value="Unassembled WGS sequence"/>
</dbReference>
<organism evidence="1 2">
    <name type="scientific">Candidatus Epulonipiscium fishelsonii</name>
    <dbReference type="NCBI Taxonomy" id="77094"/>
    <lineage>
        <taxon>Bacteria</taxon>
        <taxon>Bacillati</taxon>
        <taxon>Bacillota</taxon>
        <taxon>Clostridia</taxon>
        <taxon>Lachnospirales</taxon>
        <taxon>Lachnospiraceae</taxon>
        <taxon>Candidatus Epulonipiscium</taxon>
    </lineage>
</organism>
<name>A0ACC8XCW4_9FIRM</name>
<protein>
    <submittedName>
        <fullName evidence="1">Uncharacterized protein</fullName>
    </submittedName>
</protein>
<comment type="caution">
    <text evidence="1">The sequence shown here is derived from an EMBL/GenBank/DDBJ whole genome shotgun (WGS) entry which is preliminary data.</text>
</comment>
<dbReference type="EMBL" id="LJDB01000050">
    <property type="protein sequence ID" value="ONI40509.1"/>
    <property type="molecule type" value="Genomic_DNA"/>
</dbReference>
<proteinExistence type="predicted"/>
<keyword evidence="2" id="KW-1185">Reference proteome</keyword>
<accession>A0ACC8XCW4</accession>
<sequence>MWRMEEHTIDTPYLEKAVTRTVRVYLPNNYDNCTKNYPVVYFHDGKAVFFGKTPFGTGSFEVLDTITRMERENKTDGMIIVAIDNAGEERSMEYLPFVNSYDNGFETHKFGGKAFEYADFFVEKLMPFINSNYRTIPKKSSIIGSSMGGLVTAFIVSRYPDMFEKAGVFSIASWVYQKGEWIDYLKSTHPNETMKYFIHVGTAEGHMPNDATLAQKYVNDTILYYQTLLKLGVPIRNIYLNIGVGDTHSETTWSNYIEQFLLY</sequence>
<gene>
    <name evidence="1" type="ORF">AN396_05910</name>
</gene>
<reference evidence="1" key="1">
    <citation type="submission" date="2016-08" db="EMBL/GenBank/DDBJ databases">
        <authorList>
            <person name="Ngugi D.K."/>
            <person name="Miyake S."/>
            <person name="Stingl U."/>
        </authorList>
    </citation>
    <scope>NUCLEOTIDE SEQUENCE</scope>
    <source>
        <strain evidence="1">SCG-B11WGA-EpuloA1</strain>
    </source>
</reference>
<evidence type="ECO:0000313" key="2">
    <source>
        <dbReference type="Proteomes" id="UP000188605"/>
    </source>
</evidence>
<evidence type="ECO:0000313" key="1">
    <source>
        <dbReference type="EMBL" id="ONI40509.1"/>
    </source>
</evidence>